<reference evidence="2" key="1">
    <citation type="journal article" date="2023" name="Nat. Plants">
        <title>Single-cell RNA sequencing provides a high-resolution roadmap for understanding the multicellular compartmentation of specialized metabolism.</title>
        <authorList>
            <person name="Sun S."/>
            <person name="Shen X."/>
            <person name="Li Y."/>
            <person name="Li Y."/>
            <person name="Wang S."/>
            <person name="Li R."/>
            <person name="Zhang H."/>
            <person name="Shen G."/>
            <person name="Guo B."/>
            <person name="Wei J."/>
            <person name="Xu J."/>
            <person name="St-Pierre B."/>
            <person name="Chen S."/>
            <person name="Sun C."/>
        </authorList>
    </citation>
    <scope>NUCLEOTIDE SEQUENCE [LARGE SCALE GENOMIC DNA]</scope>
</reference>
<evidence type="ECO:0000313" key="1">
    <source>
        <dbReference type="EMBL" id="KAI5675480.1"/>
    </source>
</evidence>
<gene>
    <name evidence="1" type="ORF">M9H77_06430</name>
</gene>
<evidence type="ECO:0000313" key="2">
    <source>
        <dbReference type="Proteomes" id="UP001060085"/>
    </source>
</evidence>
<comment type="caution">
    <text evidence="1">The sequence shown here is derived from an EMBL/GenBank/DDBJ whole genome shotgun (WGS) entry which is preliminary data.</text>
</comment>
<dbReference type="EMBL" id="CM044702">
    <property type="protein sequence ID" value="KAI5675480.1"/>
    <property type="molecule type" value="Genomic_DNA"/>
</dbReference>
<name>A0ACC0BS68_CATRO</name>
<dbReference type="Proteomes" id="UP001060085">
    <property type="component" value="Linkage Group LG02"/>
</dbReference>
<proteinExistence type="predicted"/>
<organism evidence="1 2">
    <name type="scientific">Catharanthus roseus</name>
    <name type="common">Madagascar periwinkle</name>
    <name type="synonym">Vinca rosea</name>
    <dbReference type="NCBI Taxonomy" id="4058"/>
    <lineage>
        <taxon>Eukaryota</taxon>
        <taxon>Viridiplantae</taxon>
        <taxon>Streptophyta</taxon>
        <taxon>Embryophyta</taxon>
        <taxon>Tracheophyta</taxon>
        <taxon>Spermatophyta</taxon>
        <taxon>Magnoliopsida</taxon>
        <taxon>eudicotyledons</taxon>
        <taxon>Gunneridae</taxon>
        <taxon>Pentapetalae</taxon>
        <taxon>asterids</taxon>
        <taxon>lamiids</taxon>
        <taxon>Gentianales</taxon>
        <taxon>Apocynaceae</taxon>
        <taxon>Rauvolfioideae</taxon>
        <taxon>Vinceae</taxon>
        <taxon>Catharanthinae</taxon>
        <taxon>Catharanthus</taxon>
    </lineage>
</organism>
<protein>
    <submittedName>
        <fullName evidence="1">Uncharacterized protein</fullName>
    </submittedName>
</protein>
<accession>A0ACC0BS68</accession>
<sequence>MCNQGTEILSETELESECPTTIQQEEQHQLVLFMDSPTLSPGSVLSSNDDNPRVKFLCSFLGSILPRPHDGKLRYVGGETRIVSVPRDITYEELMSKMRELFEGAAILKYQQPDEDLDALVSVVNDDDVTNMMEEYDKLGTGDGFTRLRIFLFSHSDQDGPMHFVDGDERDNERRYVDALNSLNESPEYRRNQGGENQFMGTLEDAHAVIAEQFLNQISLDSTLHNQRNAEIPMPPLRQLNIPSLVSAQSQQSVTQRYNEMEAPWSPAYYSPRQAGHHDPRQVAEYPTSPSSSRYRTQYAEFPDKSFAGMAEEYNRNPMNHQPLYEPQQQFTDNVSMFPTGTVLGDKAGFPGNIMHGTHVVDTNSICEHCRVTFQRNQAYSESPWKHGEHHHLEPPSIGNGFHHVGNLCAECPPNREMFVLSTDANVHQPYYLVDHNEPRNLYSENQSHERSWTLQHQSTARPEELRPHASGAGRLTDHYVGDSNMNVSHGPVNVSDSHYLPSHYVQHDDPRYIRATSEASSQVFHDPTYAAASHIHVQPIDERGVRYGNSSYAYGADNIYQVTHGHAPAPAATHTLWRNSHIPVPGGLPYEASSSPQIANGLINPGLIRVEGSPRLPVGLDNQNPWVDSSQKITVPDGTSLPECSNAPARQPPTVHNKENQFLYKPSLIPHQGDVLNISTQMDPLLRPDLAVQTVEKVVTTPQTRNEILSVTEQARTENSGNGGDKLVIHEGKLEDSNIGVPGHPEQNSGVSESLESGNSNYTVPAIKSSGIAKAENGHVSDPQEKEELNDDHLGQLPELIASVKEAAVENVIEVKSEHNTDRVLEHDAAIKEEHQNETEAVDAQGDAEMDSDNENSKIELTKAEEEALNRGLQTIRNEDLEEIRELGSGTYGAVYHGKWKGSDVAIKRIKASCFAGRPSERERLISDFWKEALILSSLHHPNVVSFYGVVRDGPDGSLATVTEFMINGSLKQFLQKKDRTIDRRKRLIIAMDTAFGMEYLHGKNIVHFDLKCENLLVNMRDPHRPVCKIGDLGLSKVKQHTLVSGGVRGTLPWMAPELLSGKSNMVTEKIDVYSFGIVMWELLTGDEPYKDMHCASIIGGIVNNTLRPQIPTWCDPEWKSLMESCWASDPTERPSFSEISQKLRSMAAAMNLK</sequence>
<keyword evidence="2" id="KW-1185">Reference proteome</keyword>